<comment type="caution">
    <text evidence="9">The sequence shown here is derived from an EMBL/GenBank/DDBJ whole genome shotgun (WGS) entry which is preliminary data.</text>
</comment>
<dbReference type="EMBL" id="RDBE01000010">
    <property type="protein sequence ID" value="RLV47499.1"/>
    <property type="molecule type" value="Genomic_DNA"/>
</dbReference>
<keyword evidence="6 7" id="KW-0472">Membrane</keyword>
<dbReference type="InterPro" id="IPR032816">
    <property type="entry name" value="VTT_dom"/>
</dbReference>
<evidence type="ECO:0000313" key="10">
    <source>
        <dbReference type="Proteomes" id="UP000281708"/>
    </source>
</evidence>
<proteinExistence type="inferred from homology"/>
<comment type="similarity">
    <text evidence="2 7">Belongs to the DedA family.</text>
</comment>
<dbReference type="Pfam" id="PF09335">
    <property type="entry name" value="VTT_dom"/>
    <property type="match status" value="1"/>
</dbReference>
<feature type="transmembrane region" description="Helical" evidence="7">
    <location>
        <begin position="111"/>
        <end position="133"/>
    </location>
</feature>
<keyword evidence="5 7" id="KW-1133">Transmembrane helix</keyword>
<evidence type="ECO:0000259" key="8">
    <source>
        <dbReference type="Pfam" id="PF09335"/>
    </source>
</evidence>
<evidence type="ECO:0000313" key="9">
    <source>
        <dbReference type="EMBL" id="RLV47499.1"/>
    </source>
</evidence>
<feature type="transmembrane region" description="Helical" evidence="7">
    <location>
        <begin position="43"/>
        <end position="69"/>
    </location>
</feature>
<accession>A0A3L8NYR1</accession>
<evidence type="ECO:0000256" key="7">
    <source>
        <dbReference type="RuleBase" id="RU367016"/>
    </source>
</evidence>
<keyword evidence="4 7" id="KW-0812">Transmembrane</keyword>
<protein>
    <submittedName>
        <fullName evidence="9">DedA family protein</fullName>
    </submittedName>
</protein>
<organism evidence="9 10">
    <name type="scientific">Nocardioides mangrovicus</name>
    <dbReference type="NCBI Taxonomy" id="2478913"/>
    <lineage>
        <taxon>Bacteria</taxon>
        <taxon>Bacillati</taxon>
        <taxon>Actinomycetota</taxon>
        <taxon>Actinomycetes</taxon>
        <taxon>Propionibacteriales</taxon>
        <taxon>Nocardioidaceae</taxon>
        <taxon>Nocardioides</taxon>
    </lineage>
</organism>
<gene>
    <name evidence="9" type="ORF">D9V37_15045</name>
</gene>
<dbReference type="GO" id="GO:0005886">
    <property type="term" value="C:plasma membrane"/>
    <property type="evidence" value="ECO:0007669"/>
    <property type="project" value="UniProtKB-SubCell"/>
</dbReference>
<feature type="domain" description="VTT" evidence="8">
    <location>
        <begin position="36"/>
        <end position="160"/>
    </location>
</feature>
<dbReference type="RefSeq" id="WP_121807003.1">
    <property type="nucleotide sequence ID" value="NZ_RDBE01000010.1"/>
</dbReference>
<sequence length="204" mass="21924">MGHLVEGILHLPPAWLLLVAGLLVFVEDAVFVGFVVPGESAAVLAGVATAIGDVSLPVAIAVIVLAAIAGDSVGYEVGRRYLTRLLRLRMMARHRERVERARGFLARRGGVAVFLGRFTAFFRAMMPALAGAAHMPYRRFLVWNAVGGLVWGTGFVLLGHLAGASYHAVEKQVGRGVAVVLVVVVVLLLVAWRVHAHRQHDQDA</sequence>
<evidence type="ECO:0000256" key="1">
    <source>
        <dbReference type="ARBA" id="ARBA00004651"/>
    </source>
</evidence>
<dbReference type="AlphaFoldDB" id="A0A3L8NYR1"/>
<keyword evidence="10" id="KW-1185">Reference proteome</keyword>
<keyword evidence="3 7" id="KW-1003">Cell membrane</keyword>
<dbReference type="OrthoDB" id="9813426at2"/>
<feature type="transmembrane region" description="Helical" evidence="7">
    <location>
        <begin position="14"/>
        <end position="36"/>
    </location>
</feature>
<evidence type="ECO:0000256" key="3">
    <source>
        <dbReference type="ARBA" id="ARBA00022475"/>
    </source>
</evidence>
<dbReference type="InterPro" id="IPR032818">
    <property type="entry name" value="DedA-like"/>
</dbReference>
<dbReference type="PANTHER" id="PTHR30353:SF0">
    <property type="entry name" value="TRANSMEMBRANE PROTEIN"/>
    <property type="match status" value="1"/>
</dbReference>
<reference evidence="9 10" key="1">
    <citation type="submission" date="2018-10" db="EMBL/GenBank/DDBJ databases">
        <title>Marmoricola sp. 4Q3S-7 whole genome shotgun sequence.</title>
        <authorList>
            <person name="Li F."/>
        </authorList>
    </citation>
    <scope>NUCLEOTIDE SEQUENCE [LARGE SCALE GENOMIC DNA]</scope>
    <source>
        <strain evidence="9 10">4Q3S-7</strain>
    </source>
</reference>
<dbReference type="PANTHER" id="PTHR30353">
    <property type="entry name" value="INNER MEMBRANE PROTEIN DEDA-RELATED"/>
    <property type="match status" value="1"/>
</dbReference>
<name>A0A3L8NYR1_9ACTN</name>
<evidence type="ECO:0000256" key="4">
    <source>
        <dbReference type="ARBA" id="ARBA00022692"/>
    </source>
</evidence>
<evidence type="ECO:0000256" key="5">
    <source>
        <dbReference type="ARBA" id="ARBA00022989"/>
    </source>
</evidence>
<evidence type="ECO:0000256" key="2">
    <source>
        <dbReference type="ARBA" id="ARBA00010792"/>
    </source>
</evidence>
<evidence type="ECO:0000256" key="6">
    <source>
        <dbReference type="ARBA" id="ARBA00023136"/>
    </source>
</evidence>
<feature type="transmembrane region" description="Helical" evidence="7">
    <location>
        <begin position="173"/>
        <end position="192"/>
    </location>
</feature>
<feature type="transmembrane region" description="Helical" evidence="7">
    <location>
        <begin position="140"/>
        <end position="161"/>
    </location>
</feature>
<comment type="subcellular location">
    <subcellularLocation>
        <location evidence="1 7">Cell membrane</location>
        <topology evidence="1 7">Multi-pass membrane protein</topology>
    </subcellularLocation>
</comment>
<dbReference type="Proteomes" id="UP000281708">
    <property type="component" value="Unassembled WGS sequence"/>
</dbReference>